<dbReference type="SUPFAM" id="SSF52047">
    <property type="entry name" value="RNI-like"/>
    <property type="match status" value="2"/>
</dbReference>
<evidence type="ECO:0000256" key="9">
    <source>
        <dbReference type="ARBA" id="ARBA00023136"/>
    </source>
</evidence>
<sequence>MKTLQYIILLCWVVLLCYPSHAIKCIDGERKALLRFKQGIESDNCGLLSSWGDIEDCCQWRGIRCSNRTGHVIMLHLRGWINVIEFTSGCLEGKLDPSLFELTHLKYLDLSKNGFIQTIPSSIDSLTELEYLNLSSAGFFGEIPPQLGNLSKLASLDLTPQSYEVTFKSLQWMSHLTLLREIHLSDSDLSEATNWFQTINNLPSLKILYLDYCQLPATFPSSSLSYINSSTSLRVISLGGNNFNTTSIFKWLFNMSRNGNQLEYLDLSDNLLSGPVPRSFGKYMYSLSYLYFDDNYFEGSIPITFSNLRALRELSFYNNKLNGPLLNVLQALSCGCANKPLLEHLDLSMNQFWGSIPNTINSFTSIKELYLYDNHLNGTISQSIGQLSMLEILDVFNNSLKATLNHNHFLNLSRLQILDLSANPALVLDSIKILNPYFHLNVIRLRSCKLGPSFPNWLLTQTNFSYLDISNAQISGEIPPSFWTRSLSPNLRYINMSHNMIQGVLPNLSASFDNLKVIDFSSNYFEGSIPSFVGDKNVESVRLNDNTFSDATQLFCPRIANSKLVELDVSNNLLSGRLPNCLMKRDQLQYLHLENNKFTGNIPTSIGDLLQLQYLHLQNNSFSGKLPSSMLNCMSLYFLDLGYNSLTGYIPPSIGNAFEYLAYLNLRGNKFFGKLPLSLCQLSNLHMLDIAMNHISGPIPNCIYNFTAMMSGSKDLQFDNTGVDVGEDYIVGLFKEAAMIEWKREEQRFAGTSLRLVNYIDMSNNELEGEIPDGISNLTKLLSLDLSRNKLTGIIPSNIGQLASLEFLDLSNNHLSGVIPRSLADVSSLAILDLSNNNLSGRIPLGTQLRGFDPSSYMGNPLLCGAPRQGCAGDEPPPAMTINNGTNVTHQEEHGIDTFYLGLYISVVLGFIVGFWGVCGTLVVKRTWRHAFFSFFGDIKDKIYVMVVGAWVVTSFSGAFSNLHFQPIYKVDPSVELLSSGLNKKGFLHAVQSPLLSQTVRHLLPFKQLGRKSLLIDGRSIVSLEIGPEQIEALCLYVKFQFECGNYSGAADFLYQYRALCTDCELNRTKEIMDSKQDTDDSSTRTRDETEVGEHSSIKYIDRERKALLRFKEGIESDYCGLLSSWGDVEDCCRWRGISCNNHTGHVIMLHLQVSLDLSSNDNEGSSAKSMQWLSGLTLLRELYLQGTNLSEATDWVQTINNLPSLRKLYLDDCELPATFSSSSLSYINSSSSLRIVSLSFNNFNDTSIFNCLFNLSRNGNQLEYLDLSLNLLSGPIPSSFGKYMHSLSYLDLSFNQFEGSVPITFSNLRALRILSLCGNNLDGPLLNAFQALSCGCANKSCLEHLDLSVNQFWGSIPNMITTFSSIKELHLYKNHLNGTISQGIGQLSMLEILDVFNNSLKATLNHNHFLNLSRLRILDLSNNPALVLDINQNWIPCFHLNVIGLRSCKLGPSFPKWLLTQTNFSYLDISSAQISGELPLAFWTKSLSSNLRYVNMSHNMIHGVLPDLSTSFETLQVIDLSSNYFEGSIPSFVGDKNVESIRLNDNMFSDGSLLLCPRIANSKLEELDLSNNLLSGKIPNCLMKMDKLVYLHLENNKLSGNIPTSIGDLAQLEYLHLQNNSFSGEIPMSLLNCTFLSFLNVGNNYLTGYIPPSIGNTILDLAFLKLRGNKFFGKLPLSLCQLSNLRMLDVAMNHISGTIPNCIYNLTALMNGSEHLFFYEDGFDIGEDNHMVELLEEAVVIEWKREERRFGKALLRLLNYIDLSNNELEGECASVVLIRGL</sequence>
<evidence type="ECO:0000256" key="11">
    <source>
        <dbReference type="SAM" id="MobiDB-lite"/>
    </source>
</evidence>
<evidence type="ECO:0000256" key="8">
    <source>
        <dbReference type="ARBA" id="ARBA00022989"/>
    </source>
</evidence>
<evidence type="ECO:0000313" key="15">
    <source>
        <dbReference type="EnsemblPlants" id="AUR62021099-RA:cds"/>
    </source>
</evidence>
<dbReference type="InterPro" id="IPR046956">
    <property type="entry name" value="RLP23-like"/>
</dbReference>
<reference evidence="15" key="2">
    <citation type="submission" date="2021-03" db="UniProtKB">
        <authorList>
            <consortium name="EnsemblPlants"/>
        </authorList>
    </citation>
    <scope>IDENTIFICATION</scope>
</reference>
<dbReference type="PRINTS" id="PR00019">
    <property type="entry name" value="LEURICHRPT"/>
</dbReference>
<dbReference type="Pfam" id="PF08263">
    <property type="entry name" value="LRRNT_2"/>
    <property type="match status" value="2"/>
</dbReference>
<dbReference type="FunFam" id="3.80.10.10:FF:000111">
    <property type="entry name" value="LRR receptor-like serine/threonine-protein kinase ERECTA"/>
    <property type="match status" value="1"/>
</dbReference>
<accession>A0A803M048</accession>
<dbReference type="Gramene" id="AUR62021099-RA">
    <property type="protein sequence ID" value="AUR62021099-RA:cds"/>
    <property type="gene ID" value="AUR62021099"/>
</dbReference>
<feature type="transmembrane region" description="Helical" evidence="12">
    <location>
        <begin position="899"/>
        <end position="923"/>
    </location>
</feature>
<proteinExistence type="inferred from homology"/>
<feature type="domain" description="Leucine-rich repeat-containing N-terminal plant-type" evidence="14">
    <location>
        <begin position="27"/>
        <end position="66"/>
    </location>
</feature>
<organism evidence="15 16">
    <name type="scientific">Chenopodium quinoa</name>
    <name type="common">Quinoa</name>
    <dbReference type="NCBI Taxonomy" id="63459"/>
    <lineage>
        <taxon>Eukaryota</taxon>
        <taxon>Viridiplantae</taxon>
        <taxon>Streptophyta</taxon>
        <taxon>Embryophyta</taxon>
        <taxon>Tracheophyta</taxon>
        <taxon>Spermatophyta</taxon>
        <taxon>Magnoliopsida</taxon>
        <taxon>eudicotyledons</taxon>
        <taxon>Gunneridae</taxon>
        <taxon>Pentapetalae</taxon>
        <taxon>Caryophyllales</taxon>
        <taxon>Chenopodiaceae</taxon>
        <taxon>Chenopodioideae</taxon>
        <taxon>Atripliceae</taxon>
        <taxon>Chenopodium</taxon>
    </lineage>
</organism>
<evidence type="ECO:0000256" key="5">
    <source>
        <dbReference type="ARBA" id="ARBA00022692"/>
    </source>
</evidence>
<keyword evidence="7" id="KW-0677">Repeat</keyword>
<protein>
    <recommendedName>
        <fullName evidence="14">Leucine-rich repeat-containing N-terminal plant-type domain-containing protein</fullName>
    </recommendedName>
</protein>
<keyword evidence="16" id="KW-1185">Reference proteome</keyword>
<keyword evidence="3" id="KW-1003">Cell membrane</keyword>
<feature type="signal peptide" evidence="13">
    <location>
        <begin position="1"/>
        <end position="22"/>
    </location>
</feature>
<evidence type="ECO:0000256" key="6">
    <source>
        <dbReference type="ARBA" id="ARBA00022729"/>
    </source>
</evidence>
<dbReference type="Pfam" id="PF13855">
    <property type="entry name" value="LRR_8"/>
    <property type="match status" value="3"/>
</dbReference>
<dbReference type="SMART" id="SM00369">
    <property type="entry name" value="LRR_TYP"/>
    <property type="match status" value="13"/>
</dbReference>
<keyword evidence="6 13" id="KW-0732">Signal</keyword>
<evidence type="ECO:0000256" key="2">
    <source>
        <dbReference type="ARBA" id="ARBA00009592"/>
    </source>
</evidence>
<evidence type="ECO:0000256" key="4">
    <source>
        <dbReference type="ARBA" id="ARBA00022614"/>
    </source>
</evidence>
<evidence type="ECO:0000256" key="7">
    <source>
        <dbReference type="ARBA" id="ARBA00022737"/>
    </source>
</evidence>
<dbReference type="Gene3D" id="3.80.10.10">
    <property type="entry name" value="Ribonuclease Inhibitor"/>
    <property type="match status" value="9"/>
</dbReference>
<feature type="domain" description="Leucine-rich repeat-containing N-terminal plant-type" evidence="14">
    <location>
        <begin position="1102"/>
        <end position="1141"/>
    </location>
</feature>
<evidence type="ECO:0000256" key="10">
    <source>
        <dbReference type="ARBA" id="ARBA00023180"/>
    </source>
</evidence>
<evidence type="ECO:0000256" key="3">
    <source>
        <dbReference type="ARBA" id="ARBA00022475"/>
    </source>
</evidence>
<keyword evidence="10" id="KW-0325">Glycoprotein</keyword>
<dbReference type="FunFam" id="3.80.10.10:FF:000041">
    <property type="entry name" value="LRR receptor-like serine/threonine-protein kinase ERECTA"/>
    <property type="match status" value="2"/>
</dbReference>
<keyword evidence="5 12" id="KW-0812">Transmembrane</keyword>
<name>A0A803M048_CHEQI</name>
<dbReference type="OMA" id="GHVIMLH"/>
<keyword evidence="4" id="KW-0433">Leucine-rich repeat</keyword>
<feature type="transmembrane region" description="Helical" evidence="12">
    <location>
        <begin position="943"/>
        <end position="965"/>
    </location>
</feature>
<reference evidence="15" key="1">
    <citation type="journal article" date="2017" name="Nature">
        <title>The genome of Chenopodium quinoa.</title>
        <authorList>
            <person name="Jarvis D.E."/>
            <person name="Ho Y.S."/>
            <person name="Lightfoot D.J."/>
            <person name="Schmoeckel S.M."/>
            <person name="Li B."/>
            <person name="Borm T.J.A."/>
            <person name="Ohyanagi H."/>
            <person name="Mineta K."/>
            <person name="Michell C.T."/>
            <person name="Saber N."/>
            <person name="Kharbatia N.M."/>
            <person name="Rupper R.R."/>
            <person name="Sharp A.R."/>
            <person name="Dally N."/>
            <person name="Boughton B.A."/>
            <person name="Woo Y.H."/>
            <person name="Gao G."/>
            <person name="Schijlen E.G.W.M."/>
            <person name="Guo X."/>
            <person name="Momin A.A."/>
            <person name="Negrao S."/>
            <person name="Al-Babili S."/>
            <person name="Gehring C."/>
            <person name="Roessner U."/>
            <person name="Jung C."/>
            <person name="Murphy K."/>
            <person name="Arold S.T."/>
            <person name="Gojobori T."/>
            <person name="van der Linden C.G."/>
            <person name="van Loo E.N."/>
            <person name="Jellen E.N."/>
            <person name="Maughan P.J."/>
            <person name="Tester M."/>
        </authorList>
    </citation>
    <scope>NUCLEOTIDE SEQUENCE [LARGE SCALE GENOMIC DNA]</scope>
    <source>
        <strain evidence="15">cv. PI 614886</strain>
    </source>
</reference>
<dbReference type="InterPro" id="IPR013210">
    <property type="entry name" value="LRR_N_plant-typ"/>
</dbReference>
<feature type="chain" id="PRO_5031369103" description="Leucine-rich repeat-containing N-terminal plant-type domain-containing protein" evidence="13">
    <location>
        <begin position="23"/>
        <end position="1782"/>
    </location>
</feature>
<evidence type="ECO:0000256" key="13">
    <source>
        <dbReference type="SAM" id="SignalP"/>
    </source>
</evidence>
<evidence type="ECO:0000313" key="16">
    <source>
        <dbReference type="Proteomes" id="UP000596660"/>
    </source>
</evidence>
<evidence type="ECO:0000256" key="12">
    <source>
        <dbReference type="SAM" id="Phobius"/>
    </source>
</evidence>
<evidence type="ECO:0000259" key="14">
    <source>
        <dbReference type="Pfam" id="PF08263"/>
    </source>
</evidence>
<dbReference type="Proteomes" id="UP000596660">
    <property type="component" value="Unplaced"/>
</dbReference>
<dbReference type="SUPFAM" id="SSF52058">
    <property type="entry name" value="L domain-like"/>
    <property type="match status" value="3"/>
</dbReference>
<dbReference type="EnsemblPlants" id="AUR62021099-RA">
    <property type="protein sequence ID" value="AUR62021099-RA:cds"/>
    <property type="gene ID" value="AUR62021099"/>
</dbReference>
<evidence type="ECO:0000256" key="1">
    <source>
        <dbReference type="ARBA" id="ARBA00004251"/>
    </source>
</evidence>
<keyword evidence="9 12" id="KW-0472">Membrane</keyword>
<dbReference type="InterPro" id="IPR003591">
    <property type="entry name" value="Leu-rich_rpt_typical-subtyp"/>
</dbReference>
<dbReference type="Pfam" id="PF00560">
    <property type="entry name" value="LRR_1"/>
    <property type="match status" value="13"/>
</dbReference>
<dbReference type="SMART" id="SM00365">
    <property type="entry name" value="LRR_SD22"/>
    <property type="match status" value="9"/>
</dbReference>
<dbReference type="InterPro" id="IPR001611">
    <property type="entry name" value="Leu-rich_rpt"/>
</dbReference>
<feature type="region of interest" description="Disordered" evidence="11">
    <location>
        <begin position="1074"/>
        <end position="1094"/>
    </location>
</feature>
<comment type="similarity">
    <text evidence="2">Belongs to the RLP family.</text>
</comment>
<dbReference type="GO" id="GO:0005886">
    <property type="term" value="C:plasma membrane"/>
    <property type="evidence" value="ECO:0007669"/>
    <property type="project" value="UniProtKB-SubCell"/>
</dbReference>
<dbReference type="PANTHER" id="PTHR48063">
    <property type="entry name" value="LRR RECEPTOR-LIKE KINASE"/>
    <property type="match status" value="1"/>
</dbReference>
<keyword evidence="8 12" id="KW-1133">Transmembrane helix</keyword>
<comment type="subcellular location">
    <subcellularLocation>
        <location evidence="1">Cell membrane</location>
        <topology evidence="1">Single-pass type I membrane protein</topology>
    </subcellularLocation>
</comment>
<dbReference type="PANTHER" id="PTHR48063:SF101">
    <property type="entry name" value="LRR RECEPTOR-LIKE SERINE_THREONINE-PROTEIN KINASE FLS2"/>
    <property type="match status" value="1"/>
</dbReference>
<dbReference type="InterPro" id="IPR032675">
    <property type="entry name" value="LRR_dom_sf"/>
</dbReference>